<name>A0AAP8KTD8_BACMY</name>
<sequence>MNFNIKEATVILERVPQTLEFFYLVYPANGYIVMKRKELEIHSK</sequence>
<dbReference type="Proteomes" id="UP000236165">
    <property type="component" value="Unassembled WGS sequence"/>
</dbReference>
<evidence type="ECO:0000313" key="1">
    <source>
        <dbReference type="EMBL" id="PJN67598.1"/>
    </source>
</evidence>
<dbReference type="RefSeq" id="WP_372362209.1">
    <property type="nucleotide sequence ID" value="NZ_CP128149.1"/>
</dbReference>
<dbReference type="AlphaFoldDB" id="A0AAP8KTD8"/>
<protein>
    <submittedName>
        <fullName evidence="1">Uncharacterized protein</fullName>
    </submittedName>
</protein>
<accession>A0AAP8KTD8</accession>
<proteinExistence type="predicted"/>
<gene>
    <name evidence="1" type="ORF">BACWE_45090</name>
</gene>
<reference evidence="1 2" key="1">
    <citation type="submission" date="2016-10" db="EMBL/GenBank/DDBJ databases">
        <title>Genome Sequence of Bacillus weihenstephanensis GM6LP.</title>
        <authorList>
            <person name="Poehlein A."/>
            <person name="Wemheuer F."/>
            <person name="Hollensteiner J."/>
            <person name="Wemheuer B."/>
        </authorList>
    </citation>
    <scope>NUCLEOTIDE SEQUENCE [LARGE SCALE GENOMIC DNA]</scope>
    <source>
        <strain evidence="1 2">GM6LP</strain>
    </source>
</reference>
<evidence type="ECO:0000313" key="2">
    <source>
        <dbReference type="Proteomes" id="UP000236165"/>
    </source>
</evidence>
<comment type="caution">
    <text evidence="1">The sequence shown here is derived from an EMBL/GenBank/DDBJ whole genome shotgun (WGS) entry which is preliminary data.</text>
</comment>
<organism evidence="1 2">
    <name type="scientific">Bacillus mycoides</name>
    <dbReference type="NCBI Taxonomy" id="1405"/>
    <lineage>
        <taxon>Bacteria</taxon>
        <taxon>Bacillati</taxon>
        <taxon>Bacillota</taxon>
        <taxon>Bacilli</taxon>
        <taxon>Bacillales</taxon>
        <taxon>Bacillaceae</taxon>
        <taxon>Bacillus</taxon>
        <taxon>Bacillus cereus group</taxon>
    </lineage>
</organism>
<dbReference type="EMBL" id="MKZQ01000058">
    <property type="protein sequence ID" value="PJN67598.1"/>
    <property type="molecule type" value="Genomic_DNA"/>
</dbReference>